<evidence type="ECO:0000256" key="11">
    <source>
        <dbReference type="ARBA" id="ARBA00023136"/>
    </source>
</evidence>
<evidence type="ECO:0000256" key="7">
    <source>
        <dbReference type="ARBA" id="ARBA00022792"/>
    </source>
</evidence>
<evidence type="ECO:0000256" key="13">
    <source>
        <dbReference type="RuleBase" id="RU000488"/>
    </source>
</evidence>
<protein>
    <submittedName>
        <fullName evidence="15">Uncharacterized protein</fullName>
    </submittedName>
</protein>
<feature type="repeat" description="Solcar" evidence="12">
    <location>
        <begin position="128"/>
        <end position="217"/>
    </location>
</feature>
<dbReference type="PhylomeDB" id="A7SPF1"/>
<name>A7SPF1_NEMVE</name>
<dbReference type="Proteomes" id="UP000001593">
    <property type="component" value="Unassembled WGS sequence"/>
</dbReference>
<dbReference type="InterPro" id="IPR002067">
    <property type="entry name" value="MCP"/>
</dbReference>
<dbReference type="GO" id="GO:0015215">
    <property type="term" value="F:nucleotide transmembrane transporter activity"/>
    <property type="evidence" value="ECO:0000318"/>
    <property type="project" value="GO_Central"/>
</dbReference>
<evidence type="ECO:0000256" key="1">
    <source>
        <dbReference type="ARBA" id="ARBA00004448"/>
    </source>
</evidence>
<keyword evidence="9" id="KW-1133">Transmembrane helix</keyword>
<dbReference type="Pfam" id="PF00153">
    <property type="entry name" value="Mito_carr"/>
    <property type="match status" value="3"/>
</dbReference>
<comment type="subcellular location">
    <subcellularLocation>
        <location evidence="1">Mitochondrion inner membrane</location>
        <topology evidence="1">Multi-pass membrane protein</topology>
    </subcellularLocation>
</comment>
<dbReference type="InterPro" id="IPR002167">
    <property type="entry name" value="GDC-like"/>
</dbReference>
<dbReference type="AlphaFoldDB" id="A7SPF1"/>
<sequence>MSSKELAKSTNAPGAPLKQPEFSDVRIPKTSYKPFKHLLAGGIAGAVSRTSVSPLERVKILLQIQVKNPKFKGVLPTLIQIGKEEGILGYFKGNGTNVIRIFPYSAVQFAAYEEYKKLLNIPDDPEHQTPIKRLVAGAMAGVTSITATYPLDLIRTRLSAQGADRKYRGIVHAFRTILNEEGGFFSGCLYRGLVPTAMGIAPYVGLNFAVYETLKGFLFSTVMASSQGASLTNIRKDRELPVNFKLMCGSLAGAVSQTATYPLDVVRRRMQMKGIRADFAYKSTLHAFSSIVKLEGFRGLYKGMWPNILKVAPSVGIQFAAYELSKSFLYSNKWR</sequence>
<dbReference type="GO" id="GO:0051503">
    <property type="term" value="P:adenine nucleotide transport"/>
    <property type="evidence" value="ECO:0000318"/>
    <property type="project" value="GO_Central"/>
</dbReference>
<comment type="similarity">
    <text evidence="2 13">Belongs to the mitochondrial carrier (TC 2.A.29) family.</text>
</comment>
<keyword evidence="4 12" id="KW-0812">Transmembrane</keyword>
<dbReference type="Gene3D" id="1.50.40.10">
    <property type="entry name" value="Mitochondrial carrier domain"/>
    <property type="match status" value="1"/>
</dbReference>
<organism evidence="15 16">
    <name type="scientific">Nematostella vectensis</name>
    <name type="common">Starlet sea anemone</name>
    <dbReference type="NCBI Taxonomy" id="45351"/>
    <lineage>
        <taxon>Eukaryota</taxon>
        <taxon>Metazoa</taxon>
        <taxon>Cnidaria</taxon>
        <taxon>Anthozoa</taxon>
        <taxon>Hexacorallia</taxon>
        <taxon>Actiniaria</taxon>
        <taxon>Edwardsiidae</taxon>
        <taxon>Nematostella</taxon>
    </lineage>
</organism>
<feature type="compositionally biased region" description="Polar residues" evidence="14">
    <location>
        <begin position="1"/>
        <end position="12"/>
    </location>
</feature>
<keyword evidence="10" id="KW-0496">Mitochondrion</keyword>
<dbReference type="OMA" id="PAYRWPK"/>
<dbReference type="PROSITE" id="PS50920">
    <property type="entry name" value="SOLCAR"/>
    <property type="match status" value="3"/>
</dbReference>
<evidence type="ECO:0000256" key="3">
    <source>
        <dbReference type="ARBA" id="ARBA00022448"/>
    </source>
</evidence>
<evidence type="ECO:0000313" key="16">
    <source>
        <dbReference type="Proteomes" id="UP000001593"/>
    </source>
</evidence>
<evidence type="ECO:0000256" key="9">
    <source>
        <dbReference type="ARBA" id="ARBA00022989"/>
    </source>
</evidence>
<evidence type="ECO:0000256" key="6">
    <source>
        <dbReference type="ARBA" id="ARBA00022737"/>
    </source>
</evidence>
<keyword evidence="7" id="KW-0999">Mitochondrion inner membrane</keyword>
<evidence type="ECO:0000256" key="5">
    <source>
        <dbReference type="ARBA" id="ARBA00022723"/>
    </source>
</evidence>
<dbReference type="STRING" id="45351.A7SPF1"/>
<evidence type="ECO:0000256" key="2">
    <source>
        <dbReference type="ARBA" id="ARBA00006375"/>
    </source>
</evidence>
<dbReference type="PRINTS" id="PR00928">
    <property type="entry name" value="GRAVESDC"/>
</dbReference>
<keyword evidence="16" id="KW-1185">Reference proteome</keyword>
<dbReference type="InParanoid" id="A7SPF1"/>
<dbReference type="eggNOG" id="KOG0752">
    <property type="taxonomic scope" value="Eukaryota"/>
</dbReference>
<evidence type="ECO:0000256" key="12">
    <source>
        <dbReference type="PROSITE-ProRule" id="PRU00282"/>
    </source>
</evidence>
<keyword evidence="3 13" id="KW-0813">Transport</keyword>
<dbReference type="InterPro" id="IPR023395">
    <property type="entry name" value="MCP_dom_sf"/>
</dbReference>
<dbReference type="KEGG" id="nve:5505782"/>
<dbReference type="FunFam" id="1.50.40.10:FF:000016">
    <property type="entry name" value="Solute carrier family 25 member 23"/>
    <property type="match status" value="1"/>
</dbReference>
<keyword evidence="6" id="KW-0677">Repeat</keyword>
<evidence type="ECO:0000256" key="14">
    <source>
        <dbReference type="SAM" id="MobiDB-lite"/>
    </source>
</evidence>
<dbReference type="InterPro" id="IPR018108">
    <property type="entry name" value="MCP_transmembrane"/>
</dbReference>
<dbReference type="HOGENOM" id="CLU_015166_10_9_1"/>
<evidence type="ECO:0000256" key="10">
    <source>
        <dbReference type="ARBA" id="ARBA00023128"/>
    </source>
</evidence>
<dbReference type="GO" id="GO:0046872">
    <property type="term" value="F:metal ion binding"/>
    <property type="evidence" value="ECO:0007669"/>
    <property type="project" value="UniProtKB-KW"/>
</dbReference>
<dbReference type="SUPFAM" id="SSF103506">
    <property type="entry name" value="Mitochondrial carrier"/>
    <property type="match status" value="1"/>
</dbReference>
<feature type="repeat" description="Solcar" evidence="12">
    <location>
        <begin position="32"/>
        <end position="118"/>
    </location>
</feature>
<evidence type="ECO:0000256" key="4">
    <source>
        <dbReference type="ARBA" id="ARBA00022692"/>
    </source>
</evidence>
<reference evidence="15 16" key="1">
    <citation type="journal article" date="2007" name="Science">
        <title>Sea anemone genome reveals ancestral eumetazoan gene repertoire and genomic organization.</title>
        <authorList>
            <person name="Putnam N.H."/>
            <person name="Srivastava M."/>
            <person name="Hellsten U."/>
            <person name="Dirks B."/>
            <person name="Chapman J."/>
            <person name="Salamov A."/>
            <person name="Terry A."/>
            <person name="Shapiro H."/>
            <person name="Lindquist E."/>
            <person name="Kapitonov V.V."/>
            <person name="Jurka J."/>
            <person name="Genikhovich G."/>
            <person name="Grigoriev I.V."/>
            <person name="Lucas S.M."/>
            <person name="Steele R.E."/>
            <person name="Finnerty J.R."/>
            <person name="Technau U."/>
            <person name="Martindale M.Q."/>
            <person name="Rokhsar D.S."/>
        </authorList>
    </citation>
    <scope>NUCLEOTIDE SEQUENCE [LARGE SCALE GENOMIC DNA]</scope>
    <source>
        <strain evidence="16">CH2 X CH6</strain>
    </source>
</reference>
<evidence type="ECO:0000256" key="8">
    <source>
        <dbReference type="ARBA" id="ARBA00022837"/>
    </source>
</evidence>
<keyword evidence="5" id="KW-0479">Metal-binding</keyword>
<dbReference type="EMBL" id="DS469732">
    <property type="protein sequence ID" value="EDO34426.1"/>
    <property type="molecule type" value="Genomic_DNA"/>
</dbReference>
<gene>
    <name evidence="15" type="ORF">NEMVEDRAFT_v1g172833</name>
</gene>
<keyword evidence="8" id="KW-0106">Calcium</keyword>
<keyword evidence="11 12" id="KW-0472">Membrane</keyword>
<feature type="repeat" description="Solcar" evidence="12">
    <location>
        <begin position="240"/>
        <end position="328"/>
    </location>
</feature>
<feature type="region of interest" description="Disordered" evidence="14">
    <location>
        <begin position="1"/>
        <end position="21"/>
    </location>
</feature>
<evidence type="ECO:0000313" key="15">
    <source>
        <dbReference type="EMBL" id="EDO34426.1"/>
    </source>
</evidence>
<dbReference type="OrthoDB" id="270584at2759"/>
<dbReference type="PANTHER" id="PTHR24089">
    <property type="entry name" value="SOLUTE CARRIER FAMILY 25"/>
    <property type="match status" value="1"/>
</dbReference>
<proteinExistence type="inferred from homology"/>
<dbReference type="PRINTS" id="PR00926">
    <property type="entry name" value="MITOCARRIER"/>
</dbReference>
<dbReference type="GO" id="GO:0005743">
    <property type="term" value="C:mitochondrial inner membrane"/>
    <property type="evidence" value="ECO:0007669"/>
    <property type="project" value="UniProtKB-SubCell"/>
</dbReference>
<accession>A7SPF1</accession>